<evidence type="ECO:0000259" key="1">
    <source>
        <dbReference type="Pfam" id="PF09722"/>
    </source>
</evidence>
<accession>A0ABZ2W5U7</accession>
<dbReference type="Pfam" id="PF09722">
    <property type="entry name" value="Xre_MbcA_ParS_C"/>
    <property type="match status" value="1"/>
</dbReference>
<evidence type="ECO:0000313" key="3">
    <source>
        <dbReference type="Proteomes" id="UP001475781"/>
    </source>
</evidence>
<dbReference type="Proteomes" id="UP001475781">
    <property type="component" value="Chromosome"/>
</dbReference>
<name>A0ABZ2W5U7_9GAMM</name>
<gene>
    <name evidence="2" type="ORF">NLK58_08210</name>
</gene>
<sequence>MITAKGASVEKPKKRVALKAGKTHKIKSIELRYDPELEKYELKGGANRVKKLSARKGMVFGVVPPEIFENRQNFIEVARAGIPGAWVKGLIDATGLRDTFVTILGVTSSNLSRIYKRKALNREDSEEVLDTVRLLRQAAQVWESEDAAMQWLKSEVPALGGVRPISLFDTFEGRRWVSQVLRKIEYGDFS</sequence>
<reference evidence="2 3" key="1">
    <citation type="submission" date="2022-07" db="EMBL/GenBank/DDBJ databases">
        <title>A copper resistant bacterium isolated from sediment samples of deep sea hydrothermal areas.</title>
        <authorList>
            <person name="Zeng X."/>
        </authorList>
    </citation>
    <scope>NUCLEOTIDE SEQUENCE [LARGE SCALE GENOMIC DNA]</scope>
    <source>
        <strain evidence="3">CuT 6</strain>
    </source>
</reference>
<protein>
    <submittedName>
        <fullName evidence="2">MbcA/ParS/Xre antitoxin family protein</fullName>
    </submittedName>
</protein>
<feature type="domain" description="Antitoxin Xre/MbcA/ParS-like toxin-binding" evidence="1">
    <location>
        <begin position="137"/>
        <end position="187"/>
    </location>
</feature>
<dbReference type="RefSeq" id="WP_205422287.1">
    <property type="nucleotide sequence ID" value="NZ_CP101118.1"/>
</dbReference>
<evidence type="ECO:0000313" key="2">
    <source>
        <dbReference type="EMBL" id="WZF90160.1"/>
    </source>
</evidence>
<dbReference type="InterPro" id="IPR024467">
    <property type="entry name" value="Xre/MbcA/ParS-like_toxin-bd"/>
</dbReference>
<proteinExistence type="predicted"/>
<organism evidence="2 3">
    <name type="scientific">Marinobacter metalliresistant</name>
    <dbReference type="NCBI Taxonomy" id="2961995"/>
    <lineage>
        <taxon>Bacteria</taxon>
        <taxon>Pseudomonadati</taxon>
        <taxon>Pseudomonadota</taxon>
        <taxon>Gammaproteobacteria</taxon>
        <taxon>Pseudomonadales</taxon>
        <taxon>Marinobacteraceae</taxon>
        <taxon>Marinobacter</taxon>
    </lineage>
</organism>
<dbReference type="EMBL" id="CP101118">
    <property type="protein sequence ID" value="WZF90160.1"/>
    <property type="molecule type" value="Genomic_DNA"/>
</dbReference>
<keyword evidence="3" id="KW-1185">Reference proteome</keyword>